<dbReference type="EMBL" id="KL142389">
    <property type="protein sequence ID" value="KDR72219.1"/>
    <property type="molecule type" value="Genomic_DNA"/>
</dbReference>
<evidence type="ECO:0000313" key="1">
    <source>
        <dbReference type="EMBL" id="KDR72219.1"/>
    </source>
</evidence>
<gene>
    <name evidence="1" type="ORF">GALMADRAFT_766227</name>
</gene>
<organism evidence="1 2">
    <name type="scientific">Galerina marginata (strain CBS 339.88)</name>
    <dbReference type="NCBI Taxonomy" id="685588"/>
    <lineage>
        <taxon>Eukaryota</taxon>
        <taxon>Fungi</taxon>
        <taxon>Dikarya</taxon>
        <taxon>Basidiomycota</taxon>
        <taxon>Agaricomycotina</taxon>
        <taxon>Agaricomycetes</taxon>
        <taxon>Agaricomycetidae</taxon>
        <taxon>Agaricales</taxon>
        <taxon>Agaricineae</taxon>
        <taxon>Strophariaceae</taxon>
        <taxon>Galerina</taxon>
    </lineage>
</organism>
<evidence type="ECO:0000313" key="2">
    <source>
        <dbReference type="Proteomes" id="UP000027222"/>
    </source>
</evidence>
<accession>A0A067SWZ1</accession>
<dbReference type="Proteomes" id="UP000027222">
    <property type="component" value="Unassembled WGS sequence"/>
</dbReference>
<reference evidence="2" key="1">
    <citation type="journal article" date="2014" name="Proc. Natl. Acad. Sci. U.S.A.">
        <title>Extensive sampling of basidiomycete genomes demonstrates inadequacy of the white-rot/brown-rot paradigm for wood decay fungi.</title>
        <authorList>
            <person name="Riley R."/>
            <person name="Salamov A.A."/>
            <person name="Brown D.W."/>
            <person name="Nagy L.G."/>
            <person name="Floudas D."/>
            <person name="Held B.W."/>
            <person name="Levasseur A."/>
            <person name="Lombard V."/>
            <person name="Morin E."/>
            <person name="Otillar R."/>
            <person name="Lindquist E.A."/>
            <person name="Sun H."/>
            <person name="LaButti K.M."/>
            <person name="Schmutz J."/>
            <person name="Jabbour D."/>
            <person name="Luo H."/>
            <person name="Baker S.E."/>
            <person name="Pisabarro A.G."/>
            <person name="Walton J.D."/>
            <person name="Blanchette R.A."/>
            <person name="Henrissat B."/>
            <person name="Martin F."/>
            <person name="Cullen D."/>
            <person name="Hibbett D.S."/>
            <person name="Grigoriev I.V."/>
        </authorList>
    </citation>
    <scope>NUCLEOTIDE SEQUENCE [LARGE SCALE GENOMIC DNA]</scope>
    <source>
        <strain evidence="2">CBS 339.88</strain>
    </source>
</reference>
<keyword evidence="2" id="KW-1185">Reference proteome</keyword>
<proteinExistence type="predicted"/>
<dbReference type="AlphaFoldDB" id="A0A067SWZ1"/>
<protein>
    <submittedName>
        <fullName evidence="1">Uncharacterized protein</fullName>
    </submittedName>
</protein>
<name>A0A067SWZ1_GALM3</name>
<dbReference type="HOGENOM" id="CLU_1496308_0_0_1"/>
<sequence length="180" mass="19886">MSKRTAGNSSPFSSRTRTRIRTPTYNLTIFGNVSLCDHSTHVETTNSHNVREAHHDHSQYSQVILPAVPPVNEVPRAPPTVLDEMVGLTVIYSDSQSTTAKNYKSRTSKASSSAQTVMPCHLDAQVQTDPCHDFDFRSNVPPSKSNNSLNMVQLDQDGIRKAAGSWVNESNEKETIKAMD</sequence>